<reference evidence="1" key="1">
    <citation type="journal article" date="2014" name="Genome Announc.">
        <title>Draft Genome Sequence of Pseudomonas moraviensis R28-S.</title>
        <authorList>
            <person name="Hunter S.S."/>
            <person name="Yano H."/>
            <person name="Loftie-Eaton W."/>
            <person name="Hughes J."/>
            <person name="De Gelder L."/>
            <person name="Stragier P."/>
            <person name="De Vos P."/>
            <person name="Settles M.L."/>
            <person name="Top E.M."/>
        </authorList>
    </citation>
    <scope>NUCLEOTIDE SEQUENCE [LARGE SCALE GENOMIC DNA]</scope>
    <source>
        <strain evidence="1">R28-S</strain>
    </source>
</reference>
<dbReference type="EMBL" id="AYMZ01000008">
    <property type="protein sequence ID" value="ETF06873.1"/>
    <property type="molecule type" value="Genomic_DNA"/>
</dbReference>
<comment type="caution">
    <text evidence="1">The sequence shown here is derived from an EMBL/GenBank/DDBJ whole genome shotgun (WGS) entry which is preliminary data.</text>
</comment>
<protein>
    <submittedName>
        <fullName evidence="1">Uncharacterized protein</fullName>
    </submittedName>
</protein>
<dbReference type="AlphaFoldDB" id="V8R5D8"/>
<organism evidence="1">
    <name type="scientific">Pseudomonas moraviensis R28-S</name>
    <dbReference type="NCBI Taxonomy" id="1395516"/>
    <lineage>
        <taxon>Bacteria</taxon>
        <taxon>Pseudomonadati</taxon>
        <taxon>Pseudomonadota</taxon>
        <taxon>Gammaproteobacteria</taxon>
        <taxon>Pseudomonadales</taxon>
        <taxon>Pseudomonadaceae</taxon>
        <taxon>Pseudomonas</taxon>
    </lineage>
</organism>
<dbReference type="HOGENOM" id="CLU_3331781_0_0_6"/>
<evidence type="ECO:0000313" key="1">
    <source>
        <dbReference type="EMBL" id="ETF06873.1"/>
    </source>
</evidence>
<gene>
    <name evidence="1" type="ORF">PMO01_19820</name>
</gene>
<proteinExistence type="predicted"/>
<name>V8R5D8_9PSED</name>
<dbReference type="Proteomes" id="UP000024771">
    <property type="component" value="Chromosome"/>
</dbReference>
<accession>V8R5D8</accession>
<sequence length="38" mass="4111">MPRMITIFMELKHLIIAAIVANAAKSGLDSGTTVKDRP</sequence>